<feature type="transmembrane region" description="Helical" evidence="1">
    <location>
        <begin position="20"/>
        <end position="38"/>
    </location>
</feature>
<protein>
    <recommendedName>
        <fullName evidence="2">Secreted protein CSS2 C-terminal domain-containing protein</fullName>
    </recommendedName>
</protein>
<dbReference type="InterPro" id="IPR046624">
    <property type="entry name" value="CSS2_C"/>
</dbReference>
<proteinExistence type="predicted"/>
<keyword evidence="1" id="KW-1133">Transmembrane helix</keyword>
<keyword evidence="1" id="KW-0472">Membrane</keyword>
<keyword evidence="4" id="KW-1185">Reference proteome</keyword>
<dbReference type="EMBL" id="QKXC01000069">
    <property type="protein sequence ID" value="RBR23783.1"/>
    <property type="molecule type" value="Genomic_DNA"/>
</dbReference>
<dbReference type="OrthoDB" id="5059029at2759"/>
<dbReference type="AlphaFoldDB" id="A0A366S393"/>
<gene>
    <name evidence="3" type="ORF">FIESC28_03399</name>
</gene>
<reference evidence="3 4" key="1">
    <citation type="submission" date="2018-06" db="EMBL/GenBank/DDBJ databases">
        <title>Fusarium incarnatum-equiseti species complex species 28.</title>
        <authorList>
            <person name="Gardiner D.M."/>
        </authorList>
    </citation>
    <scope>NUCLEOTIDE SEQUENCE [LARGE SCALE GENOMIC DNA]</scope>
    <source>
        <strain evidence="3 4">FIESC_28</strain>
    </source>
</reference>
<dbReference type="Pfam" id="PF20521">
    <property type="entry name" value="DUF6736"/>
    <property type="match status" value="1"/>
</dbReference>
<dbReference type="RefSeq" id="XP_031018374.1">
    <property type="nucleotide sequence ID" value="XM_031157548.1"/>
</dbReference>
<dbReference type="GeneID" id="41992844"/>
<name>A0A366S393_9HYPO</name>
<evidence type="ECO:0000313" key="4">
    <source>
        <dbReference type="Proteomes" id="UP000253153"/>
    </source>
</evidence>
<keyword evidence="1" id="KW-0812">Transmembrane</keyword>
<dbReference type="Proteomes" id="UP000253153">
    <property type="component" value="Unassembled WGS sequence"/>
</dbReference>
<evidence type="ECO:0000256" key="1">
    <source>
        <dbReference type="SAM" id="Phobius"/>
    </source>
</evidence>
<comment type="caution">
    <text evidence="3">The sequence shown here is derived from an EMBL/GenBank/DDBJ whole genome shotgun (WGS) entry which is preliminary data.</text>
</comment>
<evidence type="ECO:0000313" key="3">
    <source>
        <dbReference type="EMBL" id="RBR23783.1"/>
    </source>
</evidence>
<organism evidence="3 4">
    <name type="scientific">Fusarium coffeatum</name>
    <dbReference type="NCBI Taxonomy" id="231269"/>
    <lineage>
        <taxon>Eukaryota</taxon>
        <taxon>Fungi</taxon>
        <taxon>Dikarya</taxon>
        <taxon>Ascomycota</taxon>
        <taxon>Pezizomycotina</taxon>
        <taxon>Sordariomycetes</taxon>
        <taxon>Hypocreomycetidae</taxon>
        <taxon>Hypocreales</taxon>
        <taxon>Nectriaceae</taxon>
        <taxon>Fusarium</taxon>
        <taxon>Fusarium incarnatum-equiseti species complex</taxon>
    </lineage>
</organism>
<sequence length="219" mass="23482">MTSTVQSETPFLDSFIQASSGYLIPVACLAANLGAYLNKDETKPYDILGLNVLANLFLLYTYFRGDRAAPHGGRSDAKRGGAVCERILAASASCVVVGDFIKRAAIQFSSVVKHASNVQTCSTFTGYAGPDREILYRYRSTGRNCDTTAEQETIAGAIEHHIKKHGSKLCGTECLDLSHGGTWNGYLAIGPAKSFDHKAYFGPELNFGSCDSGGKGDLH</sequence>
<feature type="transmembrane region" description="Helical" evidence="1">
    <location>
        <begin position="45"/>
        <end position="63"/>
    </location>
</feature>
<feature type="domain" description="Secreted protein CSS2 C-terminal" evidence="2">
    <location>
        <begin position="83"/>
        <end position="200"/>
    </location>
</feature>
<evidence type="ECO:0000259" key="2">
    <source>
        <dbReference type="Pfam" id="PF20521"/>
    </source>
</evidence>
<accession>A0A366S393</accession>